<dbReference type="AlphaFoldDB" id="A0A091BBF3"/>
<evidence type="ECO:0000256" key="2">
    <source>
        <dbReference type="SAM" id="SignalP"/>
    </source>
</evidence>
<keyword evidence="4" id="KW-1185">Reference proteome</keyword>
<dbReference type="Proteomes" id="UP000029392">
    <property type="component" value="Unassembled WGS sequence"/>
</dbReference>
<sequence length="140" mass="14053">MKPLARLLVALALGAAVATAAASTAVRKPATAPAATQGVEPDEIDARQRAETPAPRPARAVPATRKPPATTVPTPGKFAPATDPNGNPQAYETADCSTETKSITCCTDNGEGGSCNLFILLCEEQGGTGKGGAGDAICVH</sequence>
<feature type="compositionally biased region" description="Polar residues" evidence="1">
    <location>
        <begin position="84"/>
        <end position="93"/>
    </location>
</feature>
<evidence type="ECO:0000313" key="3">
    <source>
        <dbReference type="EMBL" id="KFN49953.1"/>
    </source>
</evidence>
<evidence type="ECO:0000313" key="4">
    <source>
        <dbReference type="Proteomes" id="UP000029392"/>
    </source>
</evidence>
<feature type="region of interest" description="Disordered" evidence="1">
    <location>
        <begin position="22"/>
        <end position="93"/>
    </location>
</feature>
<dbReference type="EMBL" id="AVCH01000104">
    <property type="protein sequence ID" value="KFN49953.1"/>
    <property type="molecule type" value="Genomic_DNA"/>
</dbReference>
<dbReference type="OrthoDB" id="9898858at2"/>
<dbReference type="PATRIC" id="fig|1384054.3.peg.954"/>
<protein>
    <recommendedName>
        <fullName evidence="5">WAP domain-containing protein</fullName>
    </recommendedName>
</protein>
<reference evidence="3 4" key="1">
    <citation type="submission" date="2013-09" db="EMBL/GenBank/DDBJ databases">
        <title>Genome sequencing of Arenimonas malthae.</title>
        <authorList>
            <person name="Chen F."/>
            <person name="Wang G."/>
        </authorList>
    </citation>
    <scope>NUCLEOTIDE SEQUENCE [LARGE SCALE GENOMIC DNA]</scope>
    <source>
        <strain evidence="3 4">CC-JY-1</strain>
    </source>
</reference>
<accession>A0A091BBF3</accession>
<comment type="caution">
    <text evidence="3">The sequence shown here is derived from an EMBL/GenBank/DDBJ whole genome shotgun (WGS) entry which is preliminary data.</text>
</comment>
<feature type="compositionally biased region" description="Low complexity" evidence="1">
    <location>
        <begin position="51"/>
        <end position="75"/>
    </location>
</feature>
<gene>
    <name evidence="3" type="ORF">N790_00895</name>
</gene>
<feature type="compositionally biased region" description="Low complexity" evidence="1">
    <location>
        <begin position="22"/>
        <end position="32"/>
    </location>
</feature>
<proteinExistence type="predicted"/>
<keyword evidence="2" id="KW-0732">Signal</keyword>
<dbReference type="STRING" id="1384054.N790_00895"/>
<feature type="signal peptide" evidence="2">
    <location>
        <begin position="1"/>
        <end position="20"/>
    </location>
</feature>
<organism evidence="3 4">
    <name type="scientific">Arenimonas malthae CC-JY-1</name>
    <dbReference type="NCBI Taxonomy" id="1384054"/>
    <lineage>
        <taxon>Bacteria</taxon>
        <taxon>Pseudomonadati</taxon>
        <taxon>Pseudomonadota</taxon>
        <taxon>Gammaproteobacteria</taxon>
        <taxon>Lysobacterales</taxon>
        <taxon>Lysobacteraceae</taxon>
        <taxon>Arenimonas</taxon>
    </lineage>
</organism>
<feature type="chain" id="PRO_5001871426" description="WAP domain-containing protein" evidence="2">
    <location>
        <begin position="21"/>
        <end position="140"/>
    </location>
</feature>
<dbReference type="RefSeq" id="WP_052385704.1">
    <property type="nucleotide sequence ID" value="NZ_AVCH01000104.1"/>
</dbReference>
<evidence type="ECO:0000256" key="1">
    <source>
        <dbReference type="SAM" id="MobiDB-lite"/>
    </source>
</evidence>
<evidence type="ECO:0008006" key="5">
    <source>
        <dbReference type="Google" id="ProtNLM"/>
    </source>
</evidence>
<name>A0A091BBF3_9GAMM</name>